<organism evidence="12 13">
    <name type="scientific">Potamilus streckersoni</name>
    <dbReference type="NCBI Taxonomy" id="2493646"/>
    <lineage>
        <taxon>Eukaryota</taxon>
        <taxon>Metazoa</taxon>
        <taxon>Spiralia</taxon>
        <taxon>Lophotrochozoa</taxon>
        <taxon>Mollusca</taxon>
        <taxon>Bivalvia</taxon>
        <taxon>Autobranchia</taxon>
        <taxon>Heteroconchia</taxon>
        <taxon>Palaeoheterodonta</taxon>
        <taxon>Unionida</taxon>
        <taxon>Unionoidea</taxon>
        <taxon>Unionidae</taxon>
        <taxon>Ambleminae</taxon>
        <taxon>Lampsilini</taxon>
        <taxon>Potamilus</taxon>
    </lineage>
</organism>
<feature type="transmembrane region" description="Helical" evidence="10">
    <location>
        <begin position="52"/>
        <end position="73"/>
    </location>
</feature>
<dbReference type="Proteomes" id="UP001195483">
    <property type="component" value="Unassembled WGS sequence"/>
</dbReference>
<evidence type="ECO:0000256" key="7">
    <source>
        <dbReference type="ARBA" id="ARBA00023224"/>
    </source>
</evidence>
<feature type="compositionally biased region" description="Polar residues" evidence="9">
    <location>
        <begin position="222"/>
        <end position="239"/>
    </location>
</feature>
<feature type="compositionally biased region" description="Polar residues" evidence="9">
    <location>
        <begin position="252"/>
        <end position="275"/>
    </location>
</feature>
<evidence type="ECO:0000256" key="6">
    <source>
        <dbReference type="ARBA" id="ARBA00023170"/>
    </source>
</evidence>
<dbReference type="PANTHER" id="PTHR24238:SF47">
    <property type="entry name" value="ECDYSTEROIDS_DOPAMINE RECEPTOR-RELATED"/>
    <property type="match status" value="1"/>
</dbReference>
<feature type="compositionally biased region" description="Polar residues" evidence="9">
    <location>
        <begin position="283"/>
        <end position="297"/>
    </location>
</feature>
<reference evidence="12" key="1">
    <citation type="journal article" date="2021" name="Genome Biol. Evol.">
        <title>A High-Quality Reference Genome for a Parasitic Bivalve with Doubly Uniparental Inheritance (Bivalvia: Unionida).</title>
        <authorList>
            <person name="Smith C.H."/>
        </authorList>
    </citation>
    <scope>NUCLEOTIDE SEQUENCE</scope>
    <source>
        <strain evidence="12">CHS0354</strain>
    </source>
</reference>
<dbReference type="Gene3D" id="1.20.1070.10">
    <property type="entry name" value="Rhodopsin 7-helix transmembrane proteins"/>
    <property type="match status" value="1"/>
</dbReference>
<feature type="transmembrane region" description="Helical" evidence="10">
    <location>
        <begin position="326"/>
        <end position="347"/>
    </location>
</feature>
<dbReference type="InterPro" id="IPR000276">
    <property type="entry name" value="GPCR_Rhodpsn"/>
</dbReference>
<sequence>MNSEKEENASLSALNDEVAMENIGGAVFVGILMLTGFIGNSHSMYKSSSYRTFVLCLALIDVLACCITMPFVLYMQRYPLMFQNGSVCKIMKLTTYFITIGSATILLIIAIERYRKVCVPHGTQILEDKAKISCVIGLIASFALSWPTLVLYGNKSVGTGRENITGSECDVSDEYWHTPYPSILKFGLLFVFIVSAVVLSIIYSLIWRQIVRRRNFKESVTPSSLTASKNELETNSTKMRSLEGNEGPFESEGNSSVQEWNSSIQEGNSSVQVDNSAVKERNSSVQENTRKNNNITGTDDEKDRHHARAKAKTSHKKSGIKKTNTVTLVLFLITAVFCISFLPHLILRICVFLNKSFVSDMSYTGKVMYNIFRWSFFINHMANPIIYGLYDQRYKSELQRIYTKILYCFGLGRKSHICLD</sequence>
<keyword evidence="6 8" id="KW-0675">Receptor</keyword>
<feature type="transmembrane region" description="Helical" evidence="10">
    <location>
        <begin position="132"/>
        <end position="152"/>
    </location>
</feature>
<feature type="transmembrane region" description="Helical" evidence="10">
    <location>
        <begin position="23"/>
        <end position="40"/>
    </location>
</feature>
<feature type="region of interest" description="Disordered" evidence="9">
    <location>
        <begin position="222"/>
        <end position="316"/>
    </location>
</feature>
<name>A0AAE0S4Y4_9BIVA</name>
<accession>A0AAE0S4Y4</accession>
<dbReference type="InterPro" id="IPR017452">
    <property type="entry name" value="GPCR_Rhodpsn_7TM"/>
</dbReference>
<dbReference type="GO" id="GO:0016020">
    <property type="term" value="C:membrane"/>
    <property type="evidence" value="ECO:0007669"/>
    <property type="project" value="UniProtKB-SubCell"/>
</dbReference>
<evidence type="ECO:0000313" key="13">
    <source>
        <dbReference type="Proteomes" id="UP001195483"/>
    </source>
</evidence>
<dbReference type="EMBL" id="JAEAOA010000334">
    <property type="protein sequence ID" value="KAK3585380.1"/>
    <property type="molecule type" value="Genomic_DNA"/>
</dbReference>
<protein>
    <recommendedName>
        <fullName evidence="11">G-protein coupled receptors family 1 profile domain-containing protein</fullName>
    </recommendedName>
</protein>
<evidence type="ECO:0000256" key="9">
    <source>
        <dbReference type="SAM" id="MobiDB-lite"/>
    </source>
</evidence>
<feature type="domain" description="G-protein coupled receptors family 1 profile" evidence="11">
    <location>
        <begin position="24"/>
        <end position="387"/>
    </location>
</feature>
<dbReference type="PRINTS" id="PR00237">
    <property type="entry name" value="GPCRRHODOPSN"/>
</dbReference>
<evidence type="ECO:0000256" key="2">
    <source>
        <dbReference type="ARBA" id="ARBA00022692"/>
    </source>
</evidence>
<feature type="transmembrane region" description="Helical" evidence="10">
    <location>
        <begin position="367"/>
        <end position="390"/>
    </location>
</feature>
<reference evidence="12" key="2">
    <citation type="journal article" date="2021" name="Genome Biol. Evol.">
        <title>Developing a high-quality reference genome for a parasitic bivalve with doubly uniparental inheritance (Bivalvia: Unionida).</title>
        <authorList>
            <person name="Smith C.H."/>
        </authorList>
    </citation>
    <scope>NUCLEOTIDE SEQUENCE</scope>
    <source>
        <strain evidence="12">CHS0354</strain>
        <tissue evidence="12">Mantle</tissue>
    </source>
</reference>
<evidence type="ECO:0000256" key="10">
    <source>
        <dbReference type="SAM" id="Phobius"/>
    </source>
</evidence>
<evidence type="ECO:0000313" key="12">
    <source>
        <dbReference type="EMBL" id="KAK3585380.1"/>
    </source>
</evidence>
<evidence type="ECO:0000259" key="11">
    <source>
        <dbReference type="PROSITE" id="PS50262"/>
    </source>
</evidence>
<dbReference type="GO" id="GO:0004930">
    <property type="term" value="F:G protein-coupled receptor activity"/>
    <property type="evidence" value="ECO:0007669"/>
    <property type="project" value="UniProtKB-KW"/>
</dbReference>
<evidence type="ECO:0000256" key="4">
    <source>
        <dbReference type="ARBA" id="ARBA00023040"/>
    </source>
</evidence>
<keyword evidence="5 10" id="KW-0472">Membrane</keyword>
<dbReference type="PANTHER" id="PTHR24238">
    <property type="entry name" value="G-PROTEIN COUPLED RECEPTOR"/>
    <property type="match status" value="1"/>
</dbReference>
<feature type="compositionally biased region" description="Basic residues" evidence="9">
    <location>
        <begin position="305"/>
        <end position="316"/>
    </location>
</feature>
<keyword evidence="7 8" id="KW-0807">Transducer</keyword>
<dbReference type="Pfam" id="PF00001">
    <property type="entry name" value="7tm_1"/>
    <property type="match status" value="1"/>
</dbReference>
<comment type="similarity">
    <text evidence="8">Belongs to the G-protein coupled receptor 1 family.</text>
</comment>
<dbReference type="PROSITE" id="PS00237">
    <property type="entry name" value="G_PROTEIN_RECEP_F1_1"/>
    <property type="match status" value="1"/>
</dbReference>
<dbReference type="PROSITE" id="PS50262">
    <property type="entry name" value="G_PROTEIN_RECEP_F1_2"/>
    <property type="match status" value="1"/>
</dbReference>
<keyword evidence="2 8" id="KW-0812">Transmembrane</keyword>
<evidence type="ECO:0000256" key="8">
    <source>
        <dbReference type="RuleBase" id="RU000688"/>
    </source>
</evidence>
<gene>
    <name evidence="12" type="ORF">CHS0354_004661</name>
</gene>
<comment type="subcellular location">
    <subcellularLocation>
        <location evidence="1">Membrane</location>
        <topology evidence="1">Multi-pass membrane protein</topology>
    </subcellularLocation>
</comment>
<dbReference type="CDD" id="cd00637">
    <property type="entry name" value="7tm_classA_rhodopsin-like"/>
    <property type="match status" value="1"/>
</dbReference>
<feature type="transmembrane region" description="Helical" evidence="10">
    <location>
        <begin position="186"/>
        <end position="207"/>
    </location>
</feature>
<dbReference type="AlphaFoldDB" id="A0AAE0S4Y4"/>
<keyword evidence="13" id="KW-1185">Reference proteome</keyword>
<proteinExistence type="inferred from homology"/>
<dbReference type="SUPFAM" id="SSF81321">
    <property type="entry name" value="Family A G protein-coupled receptor-like"/>
    <property type="match status" value="1"/>
</dbReference>
<evidence type="ECO:0000256" key="1">
    <source>
        <dbReference type="ARBA" id="ARBA00004141"/>
    </source>
</evidence>
<keyword evidence="4 8" id="KW-0297">G-protein coupled receptor</keyword>
<comment type="caution">
    <text evidence="12">The sequence shown here is derived from an EMBL/GenBank/DDBJ whole genome shotgun (WGS) entry which is preliminary data.</text>
</comment>
<feature type="transmembrane region" description="Helical" evidence="10">
    <location>
        <begin position="93"/>
        <end position="111"/>
    </location>
</feature>
<reference evidence="12" key="3">
    <citation type="submission" date="2023-05" db="EMBL/GenBank/DDBJ databases">
        <authorList>
            <person name="Smith C.H."/>
        </authorList>
    </citation>
    <scope>NUCLEOTIDE SEQUENCE</scope>
    <source>
        <strain evidence="12">CHS0354</strain>
        <tissue evidence="12">Mantle</tissue>
    </source>
</reference>
<evidence type="ECO:0000256" key="5">
    <source>
        <dbReference type="ARBA" id="ARBA00023136"/>
    </source>
</evidence>
<keyword evidence="3 10" id="KW-1133">Transmembrane helix</keyword>
<evidence type="ECO:0000256" key="3">
    <source>
        <dbReference type="ARBA" id="ARBA00022989"/>
    </source>
</evidence>